<dbReference type="SUPFAM" id="SSF75217">
    <property type="entry name" value="alpha/beta knot"/>
    <property type="match status" value="1"/>
</dbReference>
<evidence type="ECO:0000256" key="16">
    <source>
        <dbReference type="PIRSR" id="PIRSR000386-1"/>
    </source>
</evidence>
<comment type="subcellular location">
    <subcellularLocation>
        <location evidence="2 15 17">Cytoplasm</location>
    </subcellularLocation>
</comment>
<dbReference type="InterPro" id="IPR016009">
    <property type="entry name" value="tRNA_MeTrfase_TRMD/TRM10"/>
</dbReference>
<evidence type="ECO:0000313" key="20">
    <source>
        <dbReference type="Proteomes" id="UP000034325"/>
    </source>
</evidence>
<dbReference type="Gene3D" id="3.40.1280.10">
    <property type="match status" value="1"/>
</dbReference>
<accession>A0A0G0MAU4</accession>
<evidence type="ECO:0000256" key="2">
    <source>
        <dbReference type="ARBA" id="ARBA00004496"/>
    </source>
</evidence>
<keyword evidence="7 15" id="KW-0963">Cytoplasm</keyword>
<dbReference type="InterPro" id="IPR029028">
    <property type="entry name" value="Alpha/beta_knot_MTases"/>
</dbReference>
<evidence type="ECO:0000256" key="12">
    <source>
        <dbReference type="ARBA" id="ARBA00029736"/>
    </source>
</evidence>
<dbReference type="GO" id="GO:0002939">
    <property type="term" value="P:tRNA N1-guanine methylation"/>
    <property type="evidence" value="ECO:0007669"/>
    <property type="project" value="TreeGrafter"/>
</dbReference>
<evidence type="ECO:0000256" key="5">
    <source>
        <dbReference type="ARBA" id="ARBA00012807"/>
    </source>
</evidence>
<dbReference type="Proteomes" id="UP000034325">
    <property type="component" value="Unassembled WGS sequence"/>
</dbReference>
<feature type="binding site" evidence="15 16">
    <location>
        <position position="123"/>
    </location>
    <ligand>
        <name>S-adenosyl-L-methionine</name>
        <dbReference type="ChEBI" id="CHEBI:59789"/>
    </ligand>
</feature>
<dbReference type="Gene3D" id="1.10.1270.20">
    <property type="entry name" value="tRNA(m1g37)methyltransferase, domain 2"/>
    <property type="match status" value="1"/>
</dbReference>
<dbReference type="InterPro" id="IPR029026">
    <property type="entry name" value="tRNA_m1G_MTases_N"/>
</dbReference>
<evidence type="ECO:0000256" key="8">
    <source>
        <dbReference type="ARBA" id="ARBA00022603"/>
    </source>
</evidence>
<comment type="caution">
    <text evidence="19">The sequence shown here is derived from an EMBL/GenBank/DDBJ whole genome shotgun (WGS) entry which is preliminary data.</text>
</comment>
<dbReference type="FunFam" id="3.40.1280.10:FF:000001">
    <property type="entry name" value="tRNA (guanine-N(1)-)-methyltransferase"/>
    <property type="match status" value="1"/>
</dbReference>
<feature type="binding site" evidence="15 16">
    <location>
        <begin position="143"/>
        <end position="148"/>
    </location>
    <ligand>
        <name>S-adenosyl-L-methionine</name>
        <dbReference type="ChEBI" id="CHEBI:59789"/>
    </ligand>
</feature>
<dbReference type="CDD" id="cd18080">
    <property type="entry name" value="TrmD-like"/>
    <property type="match status" value="1"/>
</dbReference>
<evidence type="ECO:0000256" key="13">
    <source>
        <dbReference type="ARBA" id="ARBA00033392"/>
    </source>
</evidence>
<dbReference type="PANTHER" id="PTHR46417">
    <property type="entry name" value="TRNA (GUANINE-N(1)-)-METHYLTRANSFERASE"/>
    <property type="match status" value="1"/>
</dbReference>
<reference evidence="19 20" key="1">
    <citation type="journal article" date="2015" name="Nature">
        <title>rRNA introns, odd ribosomes, and small enigmatic genomes across a large radiation of phyla.</title>
        <authorList>
            <person name="Brown C.T."/>
            <person name="Hug L.A."/>
            <person name="Thomas B.C."/>
            <person name="Sharon I."/>
            <person name="Castelle C.J."/>
            <person name="Singh A."/>
            <person name="Wilkins M.J."/>
            <person name="Williams K.H."/>
            <person name="Banfield J.F."/>
        </authorList>
    </citation>
    <scope>NUCLEOTIDE SEQUENCE [LARGE SCALE GENOMIC DNA]</scope>
</reference>
<evidence type="ECO:0000256" key="14">
    <source>
        <dbReference type="ARBA" id="ARBA00047783"/>
    </source>
</evidence>
<sequence>MKIDILTLFPEMFKGPFDESIIKRARKKGLIEINVHNIRDWAIDKHKMVDDRPFGGGPGMVLMVEPIDNALQDLKSKVLNSKHRTPSTEHRTRVILLDAAGKTFNQKVAERLSKYDHLILISGHYKGIDERVRQHLVDEEISIGDYILTGGEIPAMVITDAIVRLIPGVIGKEESLKKESFSDFDSPGVPRLLGFPQYTRPKKYKDWKVPKVLLSGNHKEIEKWREGKAFEKTKARRPDLLK</sequence>
<evidence type="ECO:0000313" key="19">
    <source>
        <dbReference type="EMBL" id="KKQ97470.1"/>
    </source>
</evidence>
<evidence type="ECO:0000256" key="6">
    <source>
        <dbReference type="ARBA" id="ARBA00014679"/>
    </source>
</evidence>
<evidence type="ECO:0000256" key="17">
    <source>
        <dbReference type="RuleBase" id="RU003464"/>
    </source>
</evidence>
<comment type="catalytic activity">
    <reaction evidence="14 15 17">
        <text>guanosine(37) in tRNA + S-adenosyl-L-methionine = N(1)-methylguanosine(37) in tRNA + S-adenosyl-L-homocysteine + H(+)</text>
        <dbReference type="Rhea" id="RHEA:36899"/>
        <dbReference type="Rhea" id="RHEA-COMP:10145"/>
        <dbReference type="Rhea" id="RHEA-COMP:10147"/>
        <dbReference type="ChEBI" id="CHEBI:15378"/>
        <dbReference type="ChEBI" id="CHEBI:57856"/>
        <dbReference type="ChEBI" id="CHEBI:59789"/>
        <dbReference type="ChEBI" id="CHEBI:73542"/>
        <dbReference type="ChEBI" id="CHEBI:74269"/>
        <dbReference type="EC" id="2.1.1.228"/>
    </reaction>
</comment>
<comment type="similarity">
    <text evidence="3 15 17">Belongs to the RNA methyltransferase TrmD family.</text>
</comment>
<keyword evidence="9 15" id="KW-0808">Transferase</keyword>
<dbReference type="NCBIfam" id="TIGR00088">
    <property type="entry name" value="trmD"/>
    <property type="match status" value="1"/>
</dbReference>
<dbReference type="PIRSF" id="PIRSF000386">
    <property type="entry name" value="tRNA_mtase"/>
    <property type="match status" value="1"/>
</dbReference>
<dbReference type="InterPro" id="IPR002649">
    <property type="entry name" value="tRNA_m1G_MeTrfase_TrmD"/>
</dbReference>
<dbReference type="HAMAP" id="MF_00605">
    <property type="entry name" value="TrmD"/>
    <property type="match status" value="1"/>
</dbReference>
<protein>
    <recommendedName>
        <fullName evidence="6 15">tRNA (guanine-N(1)-)-methyltransferase</fullName>
        <ecNumber evidence="5 15">2.1.1.228</ecNumber>
    </recommendedName>
    <alternativeName>
        <fullName evidence="12 15">M1G-methyltransferase</fullName>
    </alternativeName>
    <alternativeName>
        <fullName evidence="13 15">tRNA [GM37] methyltransferase</fullName>
    </alternativeName>
</protein>
<evidence type="ECO:0000256" key="7">
    <source>
        <dbReference type="ARBA" id="ARBA00022490"/>
    </source>
</evidence>
<gene>
    <name evidence="15" type="primary">trmD</name>
    <name evidence="19" type="ORF">UT23_C0012G0080</name>
</gene>
<name>A0A0G0MAU4_9BACT</name>
<dbReference type="EC" id="2.1.1.228" evidence="5 15"/>
<comment type="subunit">
    <text evidence="4 15 17">Homodimer.</text>
</comment>
<dbReference type="PATRIC" id="fig|1618549.4.peg.1050"/>
<keyword evidence="11 15" id="KW-0819">tRNA processing</keyword>
<evidence type="ECO:0000256" key="15">
    <source>
        <dbReference type="HAMAP-Rule" id="MF_00605"/>
    </source>
</evidence>
<evidence type="ECO:0000256" key="3">
    <source>
        <dbReference type="ARBA" id="ARBA00007630"/>
    </source>
</evidence>
<dbReference type="AlphaFoldDB" id="A0A0G0MAU4"/>
<evidence type="ECO:0000256" key="9">
    <source>
        <dbReference type="ARBA" id="ARBA00022679"/>
    </source>
</evidence>
<dbReference type="Pfam" id="PF01746">
    <property type="entry name" value="tRNA_m1G_MT"/>
    <property type="match status" value="1"/>
</dbReference>
<evidence type="ECO:0000256" key="10">
    <source>
        <dbReference type="ARBA" id="ARBA00022691"/>
    </source>
</evidence>
<evidence type="ECO:0000259" key="18">
    <source>
        <dbReference type="Pfam" id="PF01746"/>
    </source>
</evidence>
<evidence type="ECO:0000256" key="1">
    <source>
        <dbReference type="ARBA" id="ARBA00002634"/>
    </source>
</evidence>
<comment type="function">
    <text evidence="1 15 17">Specifically methylates guanosine-37 in various tRNAs.</text>
</comment>
<dbReference type="GO" id="GO:0052906">
    <property type="term" value="F:tRNA (guanine(37)-N1)-methyltransferase activity"/>
    <property type="evidence" value="ECO:0007669"/>
    <property type="project" value="UniProtKB-UniRule"/>
</dbReference>
<dbReference type="NCBIfam" id="NF000648">
    <property type="entry name" value="PRK00026.1"/>
    <property type="match status" value="1"/>
</dbReference>
<dbReference type="PANTHER" id="PTHR46417:SF1">
    <property type="entry name" value="TRNA (GUANINE-N(1)-)-METHYLTRANSFERASE"/>
    <property type="match status" value="1"/>
</dbReference>
<dbReference type="EMBL" id="LBWA01000012">
    <property type="protein sequence ID" value="KKQ97470.1"/>
    <property type="molecule type" value="Genomic_DNA"/>
</dbReference>
<keyword evidence="8 15" id="KW-0489">Methyltransferase</keyword>
<keyword evidence="10 15" id="KW-0949">S-adenosyl-L-methionine</keyword>
<evidence type="ECO:0000256" key="4">
    <source>
        <dbReference type="ARBA" id="ARBA00011738"/>
    </source>
</evidence>
<proteinExistence type="inferred from homology"/>
<dbReference type="GO" id="GO:0005829">
    <property type="term" value="C:cytosol"/>
    <property type="evidence" value="ECO:0007669"/>
    <property type="project" value="TreeGrafter"/>
</dbReference>
<feature type="domain" description="tRNA methyltransferase TRMD/TRM10-type" evidence="18">
    <location>
        <begin position="1"/>
        <end position="242"/>
    </location>
</feature>
<organism evidence="19 20">
    <name type="scientific">Candidatus Woesebacteria bacterium GW2011_GWA1_39_12</name>
    <dbReference type="NCBI Taxonomy" id="1618549"/>
    <lineage>
        <taxon>Bacteria</taxon>
        <taxon>Candidatus Woeseibacteriota</taxon>
    </lineage>
</organism>
<dbReference type="InterPro" id="IPR023148">
    <property type="entry name" value="tRNA_m1G_MeTrfase_C_sf"/>
</dbReference>
<evidence type="ECO:0000256" key="11">
    <source>
        <dbReference type="ARBA" id="ARBA00022694"/>
    </source>
</evidence>